<comment type="caution">
    <text evidence="5">The sequence shown here is derived from an EMBL/GenBank/DDBJ whole genome shotgun (WGS) entry which is preliminary data.</text>
</comment>
<dbReference type="EMBL" id="JAWZYT010001481">
    <property type="protein sequence ID" value="KAK4311793.1"/>
    <property type="molecule type" value="Genomic_DNA"/>
</dbReference>
<dbReference type="PROSITE" id="PS01186">
    <property type="entry name" value="EGF_2"/>
    <property type="match status" value="1"/>
</dbReference>
<reference evidence="5" key="1">
    <citation type="submission" date="2023-11" db="EMBL/GenBank/DDBJ databases">
        <title>Genome assemblies of two species of porcelain crab, Petrolisthes cinctipes and Petrolisthes manimaculis (Anomura: Porcellanidae).</title>
        <authorList>
            <person name="Angst P."/>
        </authorList>
    </citation>
    <scope>NUCLEOTIDE SEQUENCE</scope>
    <source>
        <strain evidence="5">PB745_02</strain>
        <tissue evidence="5">Gill</tissue>
    </source>
</reference>
<dbReference type="SUPFAM" id="SSF48726">
    <property type="entry name" value="Immunoglobulin"/>
    <property type="match status" value="2"/>
</dbReference>
<evidence type="ECO:0008006" key="7">
    <source>
        <dbReference type="Google" id="ProtNLM"/>
    </source>
</evidence>
<name>A0AAE1U637_9EUCA</name>
<feature type="compositionally biased region" description="Basic residues" evidence="2">
    <location>
        <begin position="1"/>
        <end position="10"/>
    </location>
</feature>
<dbReference type="InterPro" id="IPR013783">
    <property type="entry name" value="Ig-like_fold"/>
</dbReference>
<evidence type="ECO:0000256" key="1">
    <source>
        <dbReference type="PROSITE-ProRule" id="PRU00076"/>
    </source>
</evidence>
<keyword evidence="1" id="KW-0245">EGF-like domain</keyword>
<dbReference type="Proteomes" id="UP001292094">
    <property type="component" value="Unassembled WGS sequence"/>
</dbReference>
<feature type="disulfide bond" evidence="1">
    <location>
        <begin position="268"/>
        <end position="277"/>
    </location>
</feature>
<dbReference type="InterPro" id="IPR036179">
    <property type="entry name" value="Ig-like_dom_sf"/>
</dbReference>
<dbReference type="PROSITE" id="PS50026">
    <property type="entry name" value="EGF_3"/>
    <property type="match status" value="1"/>
</dbReference>
<feature type="region of interest" description="Disordered" evidence="2">
    <location>
        <begin position="82"/>
        <end position="112"/>
    </location>
</feature>
<comment type="caution">
    <text evidence="1">Lacks conserved residue(s) required for the propagation of feature annotation.</text>
</comment>
<keyword evidence="1" id="KW-1015">Disulfide bond</keyword>
<sequence>MVHSKDRKRASGITEKGTTGMMEHTEDGTEIKEAATKESMEQPVERNKNVVEQLLQPKEERGRNVDQTQNWNETMKKLIINEELEGPSRQSGNEKSEMVEHTEEEGSWQGKGPCTPCNSTVEAKTLTLPTVGFVCLEVPPVTHAHNTEEEEGWQGWEWNESVGVGGNVGVMDWNGRGLNITYELRKLWDLETIIGGLDHAYIGDCSYNGVPVLHQLNHRKYEFVCECGFGSWGVGCQRGGLCSLPHPATSCSSHGQCRYIGGESLCVCEEGYHGAICQHHYTTIPYHDTSCGGVRDCDHNCHLRHHDNSHLTFCSCRAGYVLVNFTSCLLIVYDTLGKLICECFCLEANKAVQEVVGSVYTNLTVNTRGDGVVVSKVGIVGGELATRLVQDSASWRQHFGPSSIHITNVPTLHIGPVTAWWSESVLMLTCPVRGGPDLTFTWLKDGTQVYSHHVRSCTYEDRLGRLHVMAEHGRDEYECTDVLWVTEAGLEERGTYECVVESGGGGDGEGWRASRQVIVGRNESLQLIVNPRVATVKKGENVIITCTTSNRGWASKHHYNVWWIVTPKQGYSHITQHSLHRRGTVITIIHVKHGLLLFSFYNVTLNYHPLYDIMVRDGREMRQVCFKIPLRVDLPVLALTVSEGAYSSSELKLMVLYSGVESSYELLVLECSAEFLWSDSHY</sequence>
<dbReference type="InterPro" id="IPR007110">
    <property type="entry name" value="Ig-like_dom"/>
</dbReference>
<dbReference type="CDD" id="cd00054">
    <property type="entry name" value="EGF_CA"/>
    <property type="match status" value="1"/>
</dbReference>
<proteinExistence type="predicted"/>
<dbReference type="SMART" id="SM00409">
    <property type="entry name" value="IG"/>
    <property type="match status" value="2"/>
</dbReference>
<dbReference type="InterPro" id="IPR003599">
    <property type="entry name" value="Ig_sub"/>
</dbReference>
<keyword evidence="6" id="KW-1185">Reference proteome</keyword>
<gene>
    <name evidence="5" type="ORF">Pmani_016749</name>
</gene>
<dbReference type="PROSITE" id="PS50835">
    <property type="entry name" value="IG_LIKE"/>
    <property type="match status" value="1"/>
</dbReference>
<dbReference type="AlphaFoldDB" id="A0AAE1U637"/>
<evidence type="ECO:0000313" key="6">
    <source>
        <dbReference type="Proteomes" id="UP001292094"/>
    </source>
</evidence>
<evidence type="ECO:0000256" key="2">
    <source>
        <dbReference type="SAM" id="MobiDB-lite"/>
    </source>
</evidence>
<dbReference type="SMART" id="SM00181">
    <property type="entry name" value="EGF"/>
    <property type="match status" value="2"/>
</dbReference>
<accession>A0AAE1U637</accession>
<evidence type="ECO:0000313" key="5">
    <source>
        <dbReference type="EMBL" id="KAK4311793.1"/>
    </source>
</evidence>
<dbReference type="InterPro" id="IPR000742">
    <property type="entry name" value="EGF"/>
</dbReference>
<evidence type="ECO:0000259" key="4">
    <source>
        <dbReference type="PROSITE" id="PS50835"/>
    </source>
</evidence>
<protein>
    <recommendedName>
        <fullName evidence="7">Ig-like domain-containing protein</fullName>
    </recommendedName>
</protein>
<organism evidence="5 6">
    <name type="scientific">Petrolisthes manimaculis</name>
    <dbReference type="NCBI Taxonomy" id="1843537"/>
    <lineage>
        <taxon>Eukaryota</taxon>
        <taxon>Metazoa</taxon>
        <taxon>Ecdysozoa</taxon>
        <taxon>Arthropoda</taxon>
        <taxon>Crustacea</taxon>
        <taxon>Multicrustacea</taxon>
        <taxon>Malacostraca</taxon>
        <taxon>Eumalacostraca</taxon>
        <taxon>Eucarida</taxon>
        <taxon>Decapoda</taxon>
        <taxon>Pleocyemata</taxon>
        <taxon>Anomura</taxon>
        <taxon>Galatheoidea</taxon>
        <taxon>Porcellanidae</taxon>
        <taxon>Petrolisthes</taxon>
    </lineage>
</organism>
<feature type="region of interest" description="Disordered" evidence="2">
    <location>
        <begin position="1"/>
        <end position="28"/>
    </location>
</feature>
<feature type="compositionally biased region" description="Basic and acidic residues" evidence="2">
    <location>
        <begin position="92"/>
        <end position="101"/>
    </location>
</feature>
<feature type="domain" description="Ig-like" evidence="4">
    <location>
        <begin position="410"/>
        <end position="518"/>
    </location>
</feature>
<evidence type="ECO:0000259" key="3">
    <source>
        <dbReference type="PROSITE" id="PS50026"/>
    </source>
</evidence>
<dbReference type="Gene3D" id="2.60.40.10">
    <property type="entry name" value="Immunoglobulins"/>
    <property type="match status" value="1"/>
</dbReference>
<dbReference type="PROSITE" id="PS00022">
    <property type="entry name" value="EGF_1"/>
    <property type="match status" value="1"/>
</dbReference>
<feature type="domain" description="EGF-like" evidence="3">
    <location>
        <begin position="238"/>
        <end position="278"/>
    </location>
</feature>